<feature type="compositionally biased region" description="Basic and acidic residues" evidence="1">
    <location>
        <begin position="26"/>
        <end position="47"/>
    </location>
</feature>
<dbReference type="EMBL" id="JAGGKT010000003">
    <property type="protein sequence ID" value="MBP1931509.1"/>
    <property type="molecule type" value="Genomic_DNA"/>
</dbReference>
<organism evidence="2 3">
    <name type="scientific">Ammoniphilus resinae</name>
    <dbReference type="NCBI Taxonomy" id="861532"/>
    <lineage>
        <taxon>Bacteria</taxon>
        <taxon>Bacillati</taxon>
        <taxon>Bacillota</taxon>
        <taxon>Bacilli</taxon>
        <taxon>Bacillales</taxon>
        <taxon>Paenibacillaceae</taxon>
        <taxon>Aneurinibacillus group</taxon>
        <taxon>Ammoniphilus</taxon>
    </lineage>
</organism>
<protein>
    <submittedName>
        <fullName evidence="2">Flagellar protein FlaG</fullName>
    </submittedName>
</protein>
<dbReference type="InterPro" id="IPR005186">
    <property type="entry name" value="FlaG"/>
</dbReference>
<sequence>MEVGRIQPAAKNLNQMKQSSQYSSKPKQEEKMNDEMEQKKNPSEKEVKKAVDGLNRMFELSNTHIKFNYHEKLGEYYVQVIDDQENEVIREIPSKKILDLVAHIRESIGILIDTRV</sequence>
<dbReference type="SUPFAM" id="SSF160214">
    <property type="entry name" value="FlaG-like"/>
    <property type="match status" value="1"/>
</dbReference>
<dbReference type="PANTHER" id="PTHR37166">
    <property type="entry name" value="PROTEIN FLAG"/>
    <property type="match status" value="1"/>
</dbReference>
<keyword evidence="2" id="KW-0966">Cell projection</keyword>
<reference evidence="2 3" key="1">
    <citation type="submission" date="2021-03" db="EMBL/GenBank/DDBJ databases">
        <title>Genomic Encyclopedia of Type Strains, Phase IV (KMG-IV): sequencing the most valuable type-strain genomes for metagenomic binning, comparative biology and taxonomic classification.</title>
        <authorList>
            <person name="Goeker M."/>
        </authorList>
    </citation>
    <scope>NUCLEOTIDE SEQUENCE [LARGE SCALE GENOMIC DNA]</scope>
    <source>
        <strain evidence="2 3">DSM 24738</strain>
    </source>
</reference>
<dbReference type="Pfam" id="PF03646">
    <property type="entry name" value="FlaG"/>
    <property type="match status" value="1"/>
</dbReference>
<feature type="compositionally biased region" description="Low complexity" evidence="1">
    <location>
        <begin position="15"/>
        <end position="25"/>
    </location>
</feature>
<comment type="caution">
    <text evidence="2">The sequence shown here is derived from an EMBL/GenBank/DDBJ whole genome shotgun (WGS) entry which is preliminary data.</text>
</comment>
<dbReference type="Gene3D" id="3.30.160.170">
    <property type="entry name" value="FlaG-like"/>
    <property type="match status" value="1"/>
</dbReference>
<accession>A0ABS4GMN4</accession>
<evidence type="ECO:0000313" key="3">
    <source>
        <dbReference type="Proteomes" id="UP001519343"/>
    </source>
</evidence>
<keyword evidence="2" id="KW-0282">Flagellum</keyword>
<proteinExistence type="predicted"/>
<name>A0ABS4GMN4_9BACL</name>
<evidence type="ECO:0000256" key="1">
    <source>
        <dbReference type="SAM" id="MobiDB-lite"/>
    </source>
</evidence>
<dbReference type="RefSeq" id="WP_209809606.1">
    <property type="nucleotide sequence ID" value="NZ_JAGGKT010000003.1"/>
</dbReference>
<dbReference type="InterPro" id="IPR035924">
    <property type="entry name" value="FlaG-like_sf"/>
</dbReference>
<keyword evidence="3" id="KW-1185">Reference proteome</keyword>
<evidence type="ECO:0000313" key="2">
    <source>
        <dbReference type="EMBL" id="MBP1931509.1"/>
    </source>
</evidence>
<keyword evidence="2" id="KW-0969">Cilium</keyword>
<feature type="region of interest" description="Disordered" evidence="1">
    <location>
        <begin position="1"/>
        <end position="47"/>
    </location>
</feature>
<gene>
    <name evidence="2" type="ORF">J2Z37_001510</name>
</gene>
<dbReference type="NCBIfam" id="NF005834">
    <property type="entry name" value="PRK07738.1"/>
    <property type="match status" value="1"/>
</dbReference>
<dbReference type="Proteomes" id="UP001519343">
    <property type="component" value="Unassembled WGS sequence"/>
</dbReference>
<dbReference type="PANTHER" id="PTHR37166:SF1">
    <property type="entry name" value="PROTEIN FLAG"/>
    <property type="match status" value="1"/>
</dbReference>